<evidence type="ECO:0000256" key="1">
    <source>
        <dbReference type="SAM" id="MobiDB-lite"/>
    </source>
</evidence>
<organism evidence="2">
    <name type="scientific">Drosophila melanogaster</name>
    <name type="common">Fruit fly</name>
    <dbReference type="NCBI Taxonomy" id="7227"/>
    <lineage>
        <taxon>Eukaryota</taxon>
        <taxon>Metazoa</taxon>
        <taxon>Ecdysozoa</taxon>
        <taxon>Arthropoda</taxon>
        <taxon>Hexapoda</taxon>
        <taxon>Insecta</taxon>
        <taxon>Pterygota</taxon>
        <taxon>Neoptera</taxon>
        <taxon>Endopterygota</taxon>
        <taxon>Diptera</taxon>
        <taxon>Brachycera</taxon>
        <taxon>Muscomorpha</taxon>
        <taxon>Ephydroidea</taxon>
        <taxon>Drosophilidae</taxon>
        <taxon>Drosophila</taxon>
        <taxon>Sophophora</taxon>
    </lineage>
</organism>
<proteinExistence type="predicted"/>
<gene>
    <name evidence="2" type="ORF">HDC02659</name>
</gene>
<dbReference type="EMBL" id="BK003464">
    <property type="protein sequence ID" value="DAA03663.1"/>
    <property type="molecule type" value="Genomic_DNA"/>
</dbReference>
<reference evidence="2" key="1">
    <citation type="journal article" date="2003" name="Genome Biol.">
        <title>An integrated gene annotation and transcriptional profiling approach towards the full gene content of the Drosophila genome.</title>
        <authorList>
            <person name="Hild M."/>
            <person name="Beckmann B."/>
            <person name="Haas S.A."/>
            <person name="Koch B."/>
            <person name="Solovyev V."/>
            <person name="Busold C."/>
            <person name="Fellenberg K."/>
            <person name="Boutros M."/>
            <person name="Vingron M."/>
            <person name="Sauer F."/>
            <person name="Hoheisel J.D."/>
            <person name="Paro R."/>
        </authorList>
    </citation>
    <scope>NUCLEOTIDE SEQUENCE</scope>
</reference>
<sequence>MPGRMLGRKALAKDSFRARDRRQRTSITGQTSWRGKYESVAKGKVSILGNLPSVQTMPNSAGCLLPPPAPSPLLIPVGQDYGYGHVVGDNGNG</sequence>
<accession>Q6IHF2</accession>
<protein>
    <submittedName>
        <fullName evidence="2">HDC02659</fullName>
    </submittedName>
</protein>
<feature type="region of interest" description="Disordered" evidence="1">
    <location>
        <begin position="1"/>
        <end position="31"/>
    </location>
</feature>
<name>Q6IHF2_DROME</name>
<dbReference type="AlphaFoldDB" id="Q6IHF2"/>
<evidence type="ECO:0000313" key="2">
    <source>
        <dbReference type="EMBL" id="DAA03663.1"/>
    </source>
</evidence>